<evidence type="ECO:0000313" key="3">
    <source>
        <dbReference type="EMBL" id="MPM04802.1"/>
    </source>
</evidence>
<dbReference type="NCBIfam" id="TIGR00095">
    <property type="entry name" value="16S rRNA (guanine(966)-N(2))-methyltransferase RsmD"/>
    <property type="match status" value="1"/>
</dbReference>
<reference evidence="3" key="1">
    <citation type="submission" date="2019-08" db="EMBL/GenBank/DDBJ databases">
        <authorList>
            <person name="Kucharzyk K."/>
            <person name="Murdoch R.W."/>
            <person name="Higgins S."/>
            <person name="Loffler F."/>
        </authorList>
    </citation>
    <scope>NUCLEOTIDE SEQUENCE</scope>
</reference>
<evidence type="ECO:0000256" key="2">
    <source>
        <dbReference type="ARBA" id="ARBA00022679"/>
    </source>
</evidence>
<accession>A0A644WLZ3</accession>
<keyword evidence="1 3" id="KW-0489">Methyltransferase</keyword>
<evidence type="ECO:0000256" key="1">
    <source>
        <dbReference type="ARBA" id="ARBA00022603"/>
    </source>
</evidence>
<dbReference type="InterPro" id="IPR029063">
    <property type="entry name" value="SAM-dependent_MTases_sf"/>
</dbReference>
<dbReference type="PROSITE" id="PS00092">
    <property type="entry name" value="N6_MTASE"/>
    <property type="match status" value="1"/>
</dbReference>
<protein>
    <submittedName>
        <fullName evidence="3">Ribosomal RNA small subunit methyltransferase D</fullName>
        <ecNumber evidence="3">2.1.1.171</ecNumber>
    </submittedName>
</protein>
<dbReference type="CDD" id="cd02440">
    <property type="entry name" value="AdoMet_MTases"/>
    <property type="match status" value="1"/>
</dbReference>
<comment type="caution">
    <text evidence="3">The sequence shown here is derived from an EMBL/GenBank/DDBJ whole genome shotgun (WGS) entry which is preliminary data.</text>
</comment>
<dbReference type="Gene3D" id="3.40.50.150">
    <property type="entry name" value="Vaccinia Virus protein VP39"/>
    <property type="match status" value="1"/>
</dbReference>
<dbReference type="PIRSF" id="PIRSF004553">
    <property type="entry name" value="CHP00095"/>
    <property type="match status" value="1"/>
</dbReference>
<dbReference type="Pfam" id="PF03602">
    <property type="entry name" value="Cons_hypoth95"/>
    <property type="match status" value="1"/>
</dbReference>
<gene>
    <name evidence="3" type="primary">rsmD_15</name>
    <name evidence="3" type="ORF">SDC9_51083</name>
</gene>
<proteinExistence type="predicted"/>
<name>A0A644WLZ3_9ZZZZ</name>
<dbReference type="EMBL" id="VSSQ01001072">
    <property type="protein sequence ID" value="MPM04802.1"/>
    <property type="molecule type" value="Genomic_DNA"/>
</dbReference>
<sequence>MRITGGIYRGRTVACPPGIIRPAMDMMRESLFSILGNLEGKSWLDLFTGSGCVGIEAASRGAAPVHLVEKDRLKKSTIIENISMVESEITLFMADVHRFIPTAKRQYDIVYADPPFPMQGKVGLAQSVDKQKLLSDGGLFIIHYPSEEKGQWPEQVGNLVCYDQRKYGRSTLRFYKNTQNAGEQHEI</sequence>
<dbReference type="InterPro" id="IPR002052">
    <property type="entry name" value="DNA_methylase_N6_adenine_CS"/>
</dbReference>
<dbReference type="GO" id="GO:0003676">
    <property type="term" value="F:nucleic acid binding"/>
    <property type="evidence" value="ECO:0007669"/>
    <property type="project" value="InterPro"/>
</dbReference>
<dbReference type="GO" id="GO:0052913">
    <property type="term" value="F:16S rRNA (guanine(966)-N(2))-methyltransferase activity"/>
    <property type="evidence" value="ECO:0007669"/>
    <property type="project" value="UniProtKB-EC"/>
</dbReference>
<dbReference type="InterPro" id="IPR004398">
    <property type="entry name" value="RNA_MeTrfase_RsmD"/>
</dbReference>
<keyword evidence="2 3" id="KW-0808">Transferase</keyword>
<dbReference type="EC" id="2.1.1.171" evidence="3"/>
<dbReference type="PANTHER" id="PTHR43542">
    <property type="entry name" value="METHYLTRANSFERASE"/>
    <property type="match status" value="1"/>
</dbReference>
<organism evidence="3">
    <name type="scientific">bioreactor metagenome</name>
    <dbReference type="NCBI Taxonomy" id="1076179"/>
    <lineage>
        <taxon>unclassified sequences</taxon>
        <taxon>metagenomes</taxon>
        <taxon>ecological metagenomes</taxon>
    </lineage>
</organism>
<dbReference type="SUPFAM" id="SSF53335">
    <property type="entry name" value="S-adenosyl-L-methionine-dependent methyltransferases"/>
    <property type="match status" value="1"/>
</dbReference>
<dbReference type="AlphaFoldDB" id="A0A644WLZ3"/>
<dbReference type="PANTHER" id="PTHR43542:SF1">
    <property type="entry name" value="METHYLTRANSFERASE"/>
    <property type="match status" value="1"/>
</dbReference>